<accession>A6NU11</accession>
<name>A6NU11_9FIRM</name>
<dbReference type="SUPFAM" id="SSF51338">
    <property type="entry name" value="Composite domain of metallo-dependent hydrolases"/>
    <property type="match status" value="1"/>
</dbReference>
<dbReference type="EMBL" id="AAXG02000011">
    <property type="protein sequence ID" value="EDN00358.1"/>
    <property type="molecule type" value="Genomic_DNA"/>
</dbReference>
<comment type="cofactor">
    <cofactor evidence="1">
        <name>Zn(2+)</name>
        <dbReference type="ChEBI" id="CHEBI:29105"/>
    </cofactor>
</comment>
<protein>
    <submittedName>
        <fullName evidence="6">Putative guanine deaminase</fullName>
    </submittedName>
</protein>
<evidence type="ECO:0000259" key="5">
    <source>
        <dbReference type="Pfam" id="PF01979"/>
    </source>
</evidence>
<dbReference type="eggNOG" id="COG0402">
    <property type="taxonomic scope" value="Bacteria"/>
</dbReference>
<dbReference type="InterPro" id="IPR051607">
    <property type="entry name" value="Metallo-dep_hydrolases"/>
</dbReference>
<proteinExistence type="predicted"/>
<feature type="domain" description="Amidohydrolase-related" evidence="5">
    <location>
        <begin position="66"/>
        <end position="429"/>
    </location>
</feature>
<keyword evidence="2" id="KW-0479">Metal-binding</keyword>
<dbReference type="PANTHER" id="PTHR11271:SF6">
    <property type="entry name" value="GUANINE DEAMINASE"/>
    <property type="match status" value="1"/>
</dbReference>
<dbReference type="InterPro" id="IPR011059">
    <property type="entry name" value="Metal-dep_hydrolase_composite"/>
</dbReference>
<gene>
    <name evidence="6" type="ORF">BACCAP_01691</name>
</gene>
<dbReference type="Proteomes" id="UP000003639">
    <property type="component" value="Unassembled WGS sequence"/>
</dbReference>
<dbReference type="Pfam" id="PF01979">
    <property type="entry name" value="Amidohydro_1"/>
    <property type="match status" value="1"/>
</dbReference>
<organism evidence="6 7">
    <name type="scientific">Pseudoflavonifractor capillosus ATCC 29799</name>
    <dbReference type="NCBI Taxonomy" id="411467"/>
    <lineage>
        <taxon>Bacteria</taxon>
        <taxon>Bacillati</taxon>
        <taxon>Bacillota</taxon>
        <taxon>Clostridia</taxon>
        <taxon>Eubacteriales</taxon>
        <taxon>Oscillospiraceae</taxon>
        <taxon>Pseudoflavonifractor</taxon>
    </lineage>
</organism>
<dbReference type="STRING" id="411467.BACCAP_01691"/>
<evidence type="ECO:0000256" key="3">
    <source>
        <dbReference type="ARBA" id="ARBA00022801"/>
    </source>
</evidence>
<evidence type="ECO:0000313" key="7">
    <source>
        <dbReference type="Proteomes" id="UP000003639"/>
    </source>
</evidence>
<keyword evidence="4" id="KW-0862">Zinc</keyword>
<dbReference type="Gene3D" id="2.30.40.10">
    <property type="entry name" value="Urease, subunit C, domain 1"/>
    <property type="match status" value="1"/>
</dbReference>
<evidence type="ECO:0000313" key="6">
    <source>
        <dbReference type="EMBL" id="EDN00358.1"/>
    </source>
</evidence>
<keyword evidence="7" id="KW-1185">Reference proteome</keyword>
<evidence type="ECO:0000256" key="4">
    <source>
        <dbReference type="ARBA" id="ARBA00022833"/>
    </source>
</evidence>
<dbReference type="GO" id="GO:0005829">
    <property type="term" value="C:cytosol"/>
    <property type="evidence" value="ECO:0007669"/>
    <property type="project" value="TreeGrafter"/>
</dbReference>
<reference evidence="6 7" key="2">
    <citation type="submission" date="2007-06" db="EMBL/GenBank/DDBJ databases">
        <title>Draft genome sequence of Pseudoflavonifractor capillosus ATCC 29799.</title>
        <authorList>
            <person name="Sudarsanam P."/>
            <person name="Ley R."/>
            <person name="Guruge J."/>
            <person name="Turnbaugh P.J."/>
            <person name="Mahowald M."/>
            <person name="Liep D."/>
            <person name="Gordon J."/>
        </authorList>
    </citation>
    <scope>NUCLEOTIDE SEQUENCE [LARGE SCALE GENOMIC DNA]</scope>
    <source>
        <strain evidence="6 7">ATCC 29799</strain>
    </source>
</reference>
<dbReference type="Gene3D" id="3.20.20.140">
    <property type="entry name" value="Metal-dependent hydrolases"/>
    <property type="match status" value="1"/>
</dbReference>
<keyword evidence="3" id="KW-0378">Hydrolase</keyword>
<dbReference type="AlphaFoldDB" id="A6NU11"/>
<evidence type="ECO:0000256" key="2">
    <source>
        <dbReference type="ARBA" id="ARBA00022723"/>
    </source>
</evidence>
<evidence type="ECO:0000256" key="1">
    <source>
        <dbReference type="ARBA" id="ARBA00001947"/>
    </source>
</evidence>
<dbReference type="GO" id="GO:0008270">
    <property type="term" value="F:zinc ion binding"/>
    <property type="evidence" value="ECO:0007669"/>
    <property type="project" value="TreeGrafter"/>
</dbReference>
<dbReference type="InterPro" id="IPR032466">
    <property type="entry name" value="Metal_Hydrolase"/>
</dbReference>
<dbReference type="GO" id="GO:0008892">
    <property type="term" value="F:guanine deaminase activity"/>
    <property type="evidence" value="ECO:0007669"/>
    <property type="project" value="TreeGrafter"/>
</dbReference>
<sequence length="432" mass="48384">MCRQEVMMKQRSFALKGDLCWSRDARHLNTIKDGWLVCLDGRSAGVFETLPEEYANLPVEDWSGHLVIPGLVDLHVHAPQYTFRGLGMDLELLDWLDRHAFPEESRYADLDYARKAYSRFVEDMKRGPNTRSCVFATLHAPATLLLMDLLEESGLVAMVGKVNMDRNSPDTLREESPEAAEEVTRRWLEACTGRYERVTPIITPRFTPSCTDDLMDRLGKLRKEFDVPVQSHLSENRGEVALVQELCPWSRFYGDAYDHFGLFGGDHNCIMAHCVLSGDEEIALMKERGVYVAHCPQSNTNLASGIAPVRRYLDEGLNMGLGSDVAGGSTLSIFRAMADAIQVSKLRWRLQDQSLAPLTAPEAFWLGTAGGGAFFGKVGSFDPGYELDAVVLDDSRTAPVLPLSVEDRLERAIYLSEDRDVVKKFVRGTALW</sequence>
<dbReference type="InterPro" id="IPR006680">
    <property type="entry name" value="Amidohydro-rel"/>
</dbReference>
<reference evidence="6 7" key="1">
    <citation type="submission" date="2007-04" db="EMBL/GenBank/DDBJ databases">
        <authorList>
            <person name="Fulton L."/>
            <person name="Clifton S."/>
            <person name="Fulton B."/>
            <person name="Xu J."/>
            <person name="Minx P."/>
            <person name="Pepin K.H."/>
            <person name="Johnson M."/>
            <person name="Thiruvilangam P."/>
            <person name="Bhonagiri V."/>
            <person name="Nash W.E."/>
            <person name="Mardis E.R."/>
            <person name="Wilson R.K."/>
        </authorList>
    </citation>
    <scope>NUCLEOTIDE SEQUENCE [LARGE SCALE GENOMIC DNA]</scope>
    <source>
        <strain evidence="6 7">ATCC 29799</strain>
    </source>
</reference>
<dbReference type="PANTHER" id="PTHR11271">
    <property type="entry name" value="GUANINE DEAMINASE"/>
    <property type="match status" value="1"/>
</dbReference>
<comment type="caution">
    <text evidence="6">The sequence shown here is derived from an EMBL/GenBank/DDBJ whole genome shotgun (WGS) entry which is preliminary data.</text>
</comment>
<dbReference type="GO" id="GO:0046098">
    <property type="term" value="P:guanine metabolic process"/>
    <property type="evidence" value="ECO:0007669"/>
    <property type="project" value="TreeGrafter"/>
</dbReference>
<dbReference type="SUPFAM" id="SSF51556">
    <property type="entry name" value="Metallo-dependent hydrolases"/>
    <property type="match status" value="1"/>
</dbReference>